<name>A0AAP2AZ68_CLOPF</name>
<accession>A0AAP2AZ68</accession>
<evidence type="ECO:0000313" key="3">
    <source>
        <dbReference type="EMBL" id="MBO3357982.1"/>
    </source>
</evidence>
<dbReference type="RefSeq" id="WP_004461212.1">
    <property type="nucleotide sequence ID" value="NZ_CATNYX010000003.1"/>
</dbReference>
<feature type="domain" description="DUF6673" evidence="1">
    <location>
        <begin position="3"/>
        <end position="119"/>
    </location>
</feature>
<dbReference type="EMBL" id="JAENQP010000002">
    <property type="protein sequence ID" value="MBO3357982.1"/>
    <property type="molecule type" value="Genomic_DNA"/>
</dbReference>
<comment type="caution">
    <text evidence="2">The sequence shown here is derived from an EMBL/GenBank/DDBJ whole genome shotgun (WGS) entry which is preliminary data.</text>
</comment>
<reference evidence="2" key="1">
    <citation type="journal article" date="2018" name="Genome Biol.">
        <title>SKESA: strategic k-mer extension for scrupulous assemblies.</title>
        <authorList>
            <person name="Souvorov A."/>
            <person name="Agarwala R."/>
            <person name="Lipman D.J."/>
        </authorList>
    </citation>
    <scope>NUCLEOTIDE SEQUENCE</scope>
    <source>
        <strain evidence="2">C25</strain>
    </source>
</reference>
<dbReference type="EMBL" id="JAENRE010000012">
    <property type="protein sequence ID" value="MBO3417914.1"/>
    <property type="molecule type" value="Genomic_DNA"/>
</dbReference>
<sequence length="130" mass="15224">MIKINGVEFEYDLYDLESAEKVKKELERAAFALEHPPKNLDRIKMIKLTVKVVGDCLNNLFGKGAANKVFKGKTNMGLAMQVFKELSLGLRKEDEQFVKNIEDDIKEFRKFSPKRVEHNYKKNNKFNKRR</sequence>
<protein>
    <recommendedName>
        <fullName evidence="1">DUF6673 domain-containing protein</fullName>
    </recommendedName>
</protein>
<dbReference type="Proteomes" id="UP000855421">
    <property type="component" value="Unassembled WGS sequence"/>
</dbReference>
<gene>
    <name evidence="2" type="ORF">I9063_002879</name>
    <name evidence="3" type="ORF">JJB47_04215</name>
    <name evidence="4" type="ORF">JJB78_15660</name>
</gene>
<evidence type="ECO:0000313" key="5">
    <source>
        <dbReference type="Proteomes" id="UP000668358"/>
    </source>
</evidence>
<evidence type="ECO:0000313" key="2">
    <source>
        <dbReference type="EMBL" id="HAT4299475.1"/>
    </source>
</evidence>
<dbReference type="Proteomes" id="UP000668358">
    <property type="component" value="Unassembled WGS sequence"/>
</dbReference>
<organism evidence="2 6">
    <name type="scientific">Clostridium perfringens</name>
    <dbReference type="NCBI Taxonomy" id="1502"/>
    <lineage>
        <taxon>Bacteria</taxon>
        <taxon>Bacillati</taxon>
        <taxon>Bacillota</taxon>
        <taxon>Clostridia</taxon>
        <taxon>Eubacteriales</taxon>
        <taxon>Clostridiaceae</taxon>
        <taxon>Clostridium</taxon>
    </lineage>
</organism>
<evidence type="ECO:0000259" key="1">
    <source>
        <dbReference type="Pfam" id="PF20378"/>
    </source>
</evidence>
<proteinExistence type="predicted"/>
<evidence type="ECO:0000313" key="4">
    <source>
        <dbReference type="EMBL" id="MBO3417914.1"/>
    </source>
</evidence>
<reference evidence="2" key="2">
    <citation type="submission" date="2020-07" db="EMBL/GenBank/DDBJ databases">
        <authorList>
            <consortium name="NCBI Pathogen Detection Project"/>
        </authorList>
    </citation>
    <scope>NUCLEOTIDE SEQUENCE</scope>
    <source>
        <strain evidence="2">C25</strain>
    </source>
</reference>
<reference evidence="3 5" key="3">
    <citation type="submission" date="2020-12" db="EMBL/GenBank/DDBJ databases">
        <title>Comparative genomics of Clostridium perfringens reveals patterns of host-associated phylogenetic clades and virulence factors.</title>
        <authorList>
            <person name="Smith A.H."/>
            <person name="Geier R."/>
        </authorList>
    </citation>
    <scope>NUCLEOTIDE SEQUENCE</scope>
    <source>
        <strain evidence="4 5">CHD15829P</strain>
        <strain evidence="3">CHD30677R</strain>
    </source>
</reference>
<dbReference type="AlphaFoldDB" id="A0AAP2AZ68"/>
<dbReference type="InterPro" id="IPR046655">
    <property type="entry name" value="DUF6673"/>
</dbReference>
<dbReference type="Proteomes" id="UP000668068">
    <property type="component" value="Unassembled WGS sequence"/>
</dbReference>
<evidence type="ECO:0000313" key="6">
    <source>
        <dbReference type="Proteomes" id="UP000855421"/>
    </source>
</evidence>
<dbReference type="EMBL" id="DACTBT010000028">
    <property type="protein sequence ID" value="HAT4299475.1"/>
    <property type="molecule type" value="Genomic_DNA"/>
</dbReference>
<dbReference type="Pfam" id="PF20378">
    <property type="entry name" value="DUF6673"/>
    <property type="match status" value="1"/>
</dbReference>